<evidence type="ECO:0000313" key="22">
    <source>
        <dbReference type="Proteomes" id="UP000594262"/>
    </source>
</evidence>
<name>A0A7M5XHP1_9CNID</name>
<dbReference type="InterPro" id="IPR000742">
    <property type="entry name" value="EGF"/>
</dbReference>
<comment type="caution">
    <text evidence="14">Lacks conserved residue(s) required for the propagation of feature annotation.</text>
</comment>
<dbReference type="InterPro" id="IPR000152">
    <property type="entry name" value="EGF-type_Asp/Asn_hydroxyl_site"/>
</dbReference>
<feature type="transmembrane region" description="Helical" evidence="18">
    <location>
        <begin position="860"/>
        <end position="881"/>
    </location>
</feature>
<feature type="disulfide bond" evidence="14">
    <location>
        <begin position="821"/>
        <end position="830"/>
    </location>
</feature>
<evidence type="ECO:0000256" key="13">
    <source>
        <dbReference type="ARBA" id="ARBA00023180"/>
    </source>
</evidence>
<feature type="signal peptide" evidence="19">
    <location>
        <begin position="1"/>
        <end position="22"/>
    </location>
</feature>
<evidence type="ECO:0000256" key="3">
    <source>
        <dbReference type="ARBA" id="ARBA00022475"/>
    </source>
</evidence>
<dbReference type="Gene3D" id="4.10.400.10">
    <property type="entry name" value="Low-density Lipoprotein Receptor"/>
    <property type="match status" value="7"/>
</dbReference>
<feature type="disulfide bond" evidence="15">
    <location>
        <begin position="33"/>
        <end position="51"/>
    </location>
</feature>
<evidence type="ECO:0000256" key="5">
    <source>
        <dbReference type="ARBA" id="ARBA00022583"/>
    </source>
</evidence>
<dbReference type="GO" id="GO:0006898">
    <property type="term" value="P:receptor-mediated endocytosis"/>
    <property type="evidence" value="ECO:0007669"/>
    <property type="project" value="TreeGrafter"/>
</dbReference>
<dbReference type="InterPro" id="IPR036055">
    <property type="entry name" value="LDL_receptor-like_sf"/>
</dbReference>
<dbReference type="PROSITE" id="PS00010">
    <property type="entry name" value="ASX_HYDROXYL"/>
    <property type="match status" value="2"/>
</dbReference>
<dbReference type="InterPro" id="IPR018097">
    <property type="entry name" value="EGF_Ca-bd_CS"/>
</dbReference>
<dbReference type="RefSeq" id="XP_066919063.1">
    <property type="nucleotide sequence ID" value="XM_067062962.1"/>
</dbReference>
<dbReference type="PROSITE" id="PS01209">
    <property type="entry name" value="LDLRA_1"/>
    <property type="match status" value="4"/>
</dbReference>
<evidence type="ECO:0000256" key="8">
    <source>
        <dbReference type="ARBA" id="ARBA00022737"/>
    </source>
</evidence>
<dbReference type="InterPro" id="IPR001881">
    <property type="entry name" value="EGF-like_Ca-bd_dom"/>
</dbReference>
<feature type="disulfide bond" evidence="15">
    <location>
        <begin position="129"/>
        <end position="144"/>
    </location>
</feature>
<dbReference type="SMART" id="SM00179">
    <property type="entry name" value="EGF_CA"/>
    <property type="match status" value="2"/>
</dbReference>
<dbReference type="PROSITE" id="PS50026">
    <property type="entry name" value="EGF_3"/>
    <property type="match status" value="2"/>
</dbReference>
<feature type="region of interest" description="Disordered" evidence="17">
    <location>
        <begin position="895"/>
        <end position="921"/>
    </location>
</feature>
<dbReference type="InterPro" id="IPR026823">
    <property type="entry name" value="cEGF"/>
</dbReference>
<feature type="repeat" description="LDL-receptor class B" evidence="16">
    <location>
        <begin position="467"/>
        <end position="510"/>
    </location>
</feature>
<organism evidence="21 22">
    <name type="scientific">Clytia hemisphaerica</name>
    <dbReference type="NCBI Taxonomy" id="252671"/>
    <lineage>
        <taxon>Eukaryota</taxon>
        <taxon>Metazoa</taxon>
        <taxon>Cnidaria</taxon>
        <taxon>Hydrozoa</taxon>
        <taxon>Hydroidolina</taxon>
        <taxon>Leptothecata</taxon>
        <taxon>Obeliida</taxon>
        <taxon>Clytiidae</taxon>
        <taxon>Clytia</taxon>
    </lineage>
</organism>
<evidence type="ECO:0000256" key="14">
    <source>
        <dbReference type="PROSITE-ProRule" id="PRU00076"/>
    </source>
</evidence>
<evidence type="ECO:0000256" key="4">
    <source>
        <dbReference type="ARBA" id="ARBA00022536"/>
    </source>
</evidence>
<dbReference type="EnsemblMetazoa" id="CLYHEMT022081.1">
    <property type="protein sequence ID" value="CLYHEMP022081.1"/>
    <property type="gene ID" value="CLYHEMG022081"/>
</dbReference>
<evidence type="ECO:0000256" key="16">
    <source>
        <dbReference type="PROSITE-ProRule" id="PRU00461"/>
    </source>
</evidence>
<evidence type="ECO:0000256" key="15">
    <source>
        <dbReference type="PROSITE-ProRule" id="PRU00124"/>
    </source>
</evidence>
<dbReference type="Gene3D" id="2.120.10.30">
    <property type="entry name" value="TolB, C-terminal domain"/>
    <property type="match status" value="1"/>
</dbReference>
<dbReference type="SUPFAM" id="SSF63825">
    <property type="entry name" value="YWTD domain"/>
    <property type="match status" value="1"/>
</dbReference>
<dbReference type="Proteomes" id="UP000594262">
    <property type="component" value="Unplaced"/>
</dbReference>
<keyword evidence="10 18" id="KW-0472">Membrane</keyword>
<sequence>MNFFFLRSILVVGFINLEIVLPAPKCSEEQYQCSDLKCIPKEWVCDGDADCADFSDEQNCSKTFCHPLKEFRCGNGKCLPKSWKCDQQIDCSFNKVDQSDEQNCEVKKCLPSQFQCKKSEKCIPKTWQCDNDMDCQDGSDETNCIVKCNEGEFTCRNGRCIDQLWRCDRENDCGDHTDEEGCAQGNTNCSVRHFQCSNKFCIPSHWVCDGDHDCRDGSDEKALVCKMRPRSECGSYHFQCRSSTSNIFTSCIIMDWRCDGVRDCIDGSDEENCNAECEHSQSNCSSNPLENSNNQAHNGLKDCSDKHFKCNISTDECIDQSLECDGKTDCSNGADEHENCNINECKEKKHRCSQKCIDLTDGYKCACHQGFYLQKNGFTCQDIDECQTLGRCSQQCVNTKGSFKCICASGYQLVNNTGCKVRGDKMFFLFPERSTIRILKIQKTLHLHSVIADLNGAVGLTYYANDGLLYWSDMKEKSISRIPIFGSNRRESLVVSGLGSTEGLAVDWLAKNLYWVDSKKHIIEAANLTGYHRTTVTWTGVNKPRNLVVDPRERHRLLYFSSWGDTAQIERISMDGENTTKIIFYQSEGSWPNCLCLDFELDSLFWIDPKRSTIEVVTLHAPMLNHRIVHKTRENHPYGLAIFEDFAYWTDWLTGAIHRVNKFTGSKDERMIEYLYRPMGIAAYHNMLQPAAPNPCARAKCSHLCFLSQNHGHQCACADGVELMDDGITCNVNDSSICHDGFCHSGECEAKIVNQRWKPHCKCDAGFIGERCDKPEELLKPIYNSNGKIVRYGCLPGYCKNEGVCIESKNNESFYRPICRCRRNFYGERCTYYTNLFDSDAQKQKQRKAIEADERTKGTIIGFGVGVVSACGAFAAMAYYLQRKSSTRVYINPRYRGTSSSEEDTQLQTMPNDEMNSETST</sequence>
<dbReference type="PANTHER" id="PTHR22722:SF12">
    <property type="entry name" value="EGF-LIKE DOMAIN-CONTAINING PROTEIN"/>
    <property type="match status" value="1"/>
</dbReference>
<keyword evidence="3" id="KW-1003">Cell membrane</keyword>
<dbReference type="AlphaFoldDB" id="A0A7M5XHP1"/>
<feature type="domain" description="EGF-like" evidence="20">
    <location>
        <begin position="790"/>
        <end position="831"/>
    </location>
</feature>
<dbReference type="FunFam" id="4.10.400.10:FF:000034">
    <property type="entry name" value="Low-density lipoprotein receptor-related protein 2"/>
    <property type="match status" value="1"/>
</dbReference>
<dbReference type="InterPro" id="IPR011042">
    <property type="entry name" value="6-blade_b-propeller_TolB-like"/>
</dbReference>
<evidence type="ECO:0000256" key="10">
    <source>
        <dbReference type="ARBA" id="ARBA00023136"/>
    </source>
</evidence>
<dbReference type="PROSITE" id="PS51120">
    <property type="entry name" value="LDLRB"/>
    <property type="match status" value="2"/>
</dbReference>
<dbReference type="OrthoDB" id="5958943at2759"/>
<dbReference type="FunFam" id="4.10.400.10:FF:000002">
    <property type="entry name" value="Low-density lipoprotein receptor-related protein 1"/>
    <property type="match status" value="2"/>
</dbReference>
<dbReference type="Gene3D" id="2.10.25.10">
    <property type="entry name" value="Laminin"/>
    <property type="match status" value="3"/>
</dbReference>
<dbReference type="InterPro" id="IPR000033">
    <property type="entry name" value="LDLR_classB_rpt"/>
</dbReference>
<accession>A0A7M5XHP1</accession>
<keyword evidence="8" id="KW-0677">Repeat</keyword>
<feature type="chain" id="PRO_5029775917" description="EGF-like domain-containing protein" evidence="19">
    <location>
        <begin position="23"/>
        <end position="921"/>
    </location>
</feature>
<dbReference type="FunFam" id="2.10.25.10:FF:000240">
    <property type="entry name" value="Vitamin K-dependent protein S"/>
    <property type="match status" value="1"/>
</dbReference>
<evidence type="ECO:0000256" key="2">
    <source>
        <dbReference type="ARBA" id="ARBA00009939"/>
    </source>
</evidence>
<evidence type="ECO:0000256" key="17">
    <source>
        <dbReference type="SAM" id="MobiDB-lite"/>
    </source>
</evidence>
<dbReference type="GeneID" id="136806395"/>
<dbReference type="GO" id="GO:0016324">
    <property type="term" value="C:apical plasma membrane"/>
    <property type="evidence" value="ECO:0007669"/>
    <property type="project" value="TreeGrafter"/>
</dbReference>
<evidence type="ECO:0000259" key="20">
    <source>
        <dbReference type="PROSITE" id="PS50026"/>
    </source>
</evidence>
<feature type="disulfide bond" evidence="15">
    <location>
        <begin position="155"/>
        <end position="173"/>
    </location>
</feature>
<dbReference type="PANTHER" id="PTHR22722">
    <property type="entry name" value="LOW-DENSITY LIPOPROTEIN RECEPTOR-RELATED PROTEIN 2-RELATED"/>
    <property type="match status" value="1"/>
</dbReference>
<dbReference type="SMART" id="SM00192">
    <property type="entry name" value="LDLa"/>
    <property type="match status" value="7"/>
</dbReference>
<evidence type="ECO:0000256" key="18">
    <source>
        <dbReference type="SAM" id="Phobius"/>
    </source>
</evidence>
<dbReference type="InterPro" id="IPR023415">
    <property type="entry name" value="LDLR_class-A_CS"/>
</dbReference>
<dbReference type="FunFam" id="2.120.10.30:FF:000241">
    <property type="entry name" value="Low-density lipoprotein receptor-related protein 6"/>
    <property type="match status" value="1"/>
</dbReference>
<evidence type="ECO:0000313" key="21">
    <source>
        <dbReference type="EnsemblMetazoa" id="CLYHEMP022081.1"/>
    </source>
</evidence>
<dbReference type="GO" id="GO:0005509">
    <property type="term" value="F:calcium ion binding"/>
    <property type="evidence" value="ECO:0007669"/>
    <property type="project" value="InterPro"/>
</dbReference>
<dbReference type="PROSITE" id="PS00022">
    <property type="entry name" value="EGF_1"/>
    <property type="match status" value="2"/>
</dbReference>
<keyword evidence="9 18" id="KW-1133">Transmembrane helix</keyword>
<feature type="disulfide bond" evidence="15">
    <location>
        <begin position="148"/>
        <end position="160"/>
    </location>
</feature>
<evidence type="ECO:0000256" key="1">
    <source>
        <dbReference type="ARBA" id="ARBA00004251"/>
    </source>
</evidence>
<proteinExistence type="inferred from homology"/>
<evidence type="ECO:0000256" key="9">
    <source>
        <dbReference type="ARBA" id="ARBA00022989"/>
    </source>
</evidence>
<feature type="repeat" description="LDL-receptor class B" evidence="16">
    <location>
        <begin position="511"/>
        <end position="553"/>
    </location>
</feature>
<feature type="disulfide bond" evidence="15">
    <location>
        <begin position="189"/>
        <end position="201"/>
    </location>
</feature>
<keyword evidence="12" id="KW-0675">Receptor</keyword>
<dbReference type="Pfam" id="PF12662">
    <property type="entry name" value="cEGF"/>
    <property type="match status" value="1"/>
</dbReference>
<comment type="subcellular location">
    <subcellularLocation>
        <location evidence="1">Cell membrane</location>
        <topology evidence="1">Single-pass type I membrane protein</topology>
    </subcellularLocation>
</comment>
<protein>
    <recommendedName>
        <fullName evidence="20">EGF-like domain-containing protein</fullName>
    </recommendedName>
</protein>
<dbReference type="GO" id="GO:0042562">
    <property type="term" value="F:hormone binding"/>
    <property type="evidence" value="ECO:0007669"/>
    <property type="project" value="TreeGrafter"/>
</dbReference>
<keyword evidence="22" id="KW-1185">Reference proteome</keyword>
<evidence type="ECO:0000256" key="6">
    <source>
        <dbReference type="ARBA" id="ARBA00022692"/>
    </source>
</evidence>
<evidence type="ECO:0000256" key="12">
    <source>
        <dbReference type="ARBA" id="ARBA00023170"/>
    </source>
</evidence>
<evidence type="ECO:0000256" key="11">
    <source>
        <dbReference type="ARBA" id="ARBA00023157"/>
    </source>
</evidence>
<dbReference type="Pfam" id="PF00057">
    <property type="entry name" value="Ldl_recept_a"/>
    <property type="match status" value="7"/>
</dbReference>
<keyword evidence="6 18" id="KW-0812">Transmembrane</keyword>
<evidence type="ECO:0000256" key="19">
    <source>
        <dbReference type="SAM" id="SignalP"/>
    </source>
</evidence>
<dbReference type="SUPFAM" id="SSF57424">
    <property type="entry name" value="LDL receptor-like module"/>
    <property type="match status" value="7"/>
</dbReference>
<dbReference type="PROSITE" id="PS01187">
    <property type="entry name" value="EGF_CA"/>
    <property type="match status" value="1"/>
</dbReference>
<keyword evidence="7 19" id="KW-0732">Signal</keyword>
<feature type="disulfide bond" evidence="15">
    <location>
        <begin position="258"/>
        <end position="273"/>
    </location>
</feature>
<feature type="disulfide bond" evidence="15">
    <location>
        <begin position="45"/>
        <end position="60"/>
    </location>
</feature>
<keyword evidence="4 14" id="KW-0245">EGF-like domain</keyword>
<keyword evidence="13" id="KW-0325">Glycoprotein</keyword>
<dbReference type="Pfam" id="PF00058">
    <property type="entry name" value="Ldl_recept_b"/>
    <property type="match status" value="2"/>
</dbReference>
<reference evidence="21" key="1">
    <citation type="submission" date="2021-01" db="UniProtKB">
        <authorList>
            <consortium name="EnsemblMetazoa"/>
        </authorList>
    </citation>
    <scope>IDENTIFICATION</scope>
</reference>
<dbReference type="CDD" id="cd00112">
    <property type="entry name" value="LDLa"/>
    <property type="match status" value="7"/>
</dbReference>
<dbReference type="PRINTS" id="PR00261">
    <property type="entry name" value="LDLRECEPTOR"/>
</dbReference>
<feature type="disulfide bond" evidence="15">
    <location>
        <begin position="167"/>
        <end position="182"/>
    </location>
</feature>
<dbReference type="SMART" id="SM00181">
    <property type="entry name" value="EGF"/>
    <property type="match status" value="6"/>
</dbReference>
<dbReference type="GO" id="GO:0043235">
    <property type="term" value="C:receptor complex"/>
    <property type="evidence" value="ECO:0007669"/>
    <property type="project" value="TreeGrafter"/>
</dbReference>
<dbReference type="SMART" id="SM00135">
    <property type="entry name" value="LY"/>
    <property type="match status" value="5"/>
</dbReference>
<feature type="domain" description="EGF-like" evidence="20">
    <location>
        <begin position="382"/>
        <end position="417"/>
    </location>
</feature>
<dbReference type="PROSITE" id="PS50068">
    <property type="entry name" value="LDLRA_2"/>
    <property type="match status" value="7"/>
</dbReference>
<feature type="disulfide bond" evidence="15">
    <location>
        <begin position="26"/>
        <end position="38"/>
    </location>
</feature>
<dbReference type="InterPro" id="IPR002172">
    <property type="entry name" value="LDrepeatLR_classA_rpt"/>
</dbReference>
<dbReference type="CDD" id="cd00054">
    <property type="entry name" value="EGF_CA"/>
    <property type="match status" value="1"/>
</dbReference>
<feature type="disulfide bond" evidence="15">
    <location>
        <begin position="196"/>
        <end position="214"/>
    </location>
</feature>
<keyword evidence="11 14" id="KW-1015">Disulfide bond</keyword>
<dbReference type="SUPFAM" id="SSF57196">
    <property type="entry name" value="EGF/Laminin"/>
    <property type="match status" value="4"/>
</dbReference>
<evidence type="ECO:0000256" key="7">
    <source>
        <dbReference type="ARBA" id="ARBA00022729"/>
    </source>
</evidence>
<dbReference type="PROSITE" id="PS01186">
    <property type="entry name" value="EGF_2"/>
    <property type="match status" value="2"/>
</dbReference>
<dbReference type="InterPro" id="IPR051221">
    <property type="entry name" value="LDLR-related"/>
</dbReference>
<comment type="similarity">
    <text evidence="2">Belongs to the LDLR family.</text>
</comment>
<dbReference type="FunFam" id="2.10.25.10:FF:000009">
    <property type="entry name" value="Low-density lipoprotein receptor isoform 1"/>
    <property type="match status" value="1"/>
</dbReference>
<keyword evidence="5" id="KW-0254">Endocytosis</keyword>
<feature type="disulfide bond" evidence="14">
    <location>
        <begin position="386"/>
        <end position="396"/>
    </location>
</feature>